<dbReference type="Proteomes" id="UP000827986">
    <property type="component" value="Unassembled WGS sequence"/>
</dbReference>
<dbReference type="GO" id="GO:0002764">
    <property type="term" value="P:immune response-regulating signaling pathway"/>
    <property type="evidence" value="ECO:0007669"/>
    <property type="project" value="TreeGrafter"/>
</dbReference>
<feature type="domain" description="Ig-like" evidence="7">
    <location>
        <begin position="499"/>
        <end position="577"/>
    </location>
</feature>
<evidence type="ECO:0000256" key="2">
    <source>
        <dbReference type="ARBA" id="ARBA00022737"/>
    </source>
</evidence>
<feature type="chain" id="PRO_5039019357" description="Ig-like domain-containing protein" evidence="6">
    <location>
        <begin position="23"/>
        <end position="988"/>
    </location>
</feature>
<dbReference type="Pfam" id="PF13895">
    <property type="entry name" value="Ig_2"/>
    <property type="match status" value="2"/>
</dbReference>
<comment type="caution">
    <text evidence="8">The sequence shown here is derived from an EMBL/GenBank/DDBJ whole genome shotgun (WGS) entry which is preliminary data.</text>
</comment>
<keyword evidence="1 6" id="KW-0732">Signal</keyword>
<gene>
    <name evidence="8" type="ORF">KIL84_001846</name>
</gene>
<dbReference type="SUPFAM" id="SSF48726">
    <property type="entry name" value="Immunoglobulin"/>
    <property type="match status" value="10"/>
</dbReference>
<evidence type="ECO:0000256" key="3">
    <source>
        <dbReference type="ARBA" id="ARBA00023157"/>
    </source>
</evidence>
<reference evidence="8" key="1">
    <citation type="submission" date="2021-09" db="EMBL/GenBank/DDBJ databases">
        <title>The genome of Mauremys mutica provides insights into the evolution of semi-aquatic lifestyle.</title>
        <authorList>
            <person name="Gong S."/>
            <person name="Gao Y."/>
        </authorList>
    </citation>
    <scope>NUCLEOTIDE SEQUENCE</scope>
    <source>
        <strain evidence="8">MM-2020</strain>
        <tissue evidence="8">Muscle</tissue>
    </source>
</reference>
<dbReference type="PANTHER" id="PTHR11738">
    <property type="entry name" value="MHC CLASS I NK CELL RECEPTOR"/>
    <property type="match status" value="1"/>
</dbReference>
<dbReference type="AlphaFoldDB" id="A0A9D4AY75"/>
<feature type="domain" description="Ig-like" evidence="7">
    <location>
        <begin position="29"/>
        <end position="102"/>
    </location>
</feature>
<protein>
    <recommendedName>
        <fullName evidence="7">Ig-like domain-containing protein</fullName>
    </recommendedName>
</protein>
<feature type="domain" description="Ig-like" evidence="7">
    <location>
        <begin position="596"/>
        <end position="674"/>
    </location>
</feature>
<feature type="domain" description="Ig-like" evidence="7">
    <location>
        <begin position="405"/>
        <end position="479"/>
    </location>
</feature>
<dbReference type="PROSITE" id="PS50835">
    <property type="entry name" value="IG_LIKE"/>
    <property type="match status" value="6"/>
</dbReference>
<dbReference type="InterPro" id="IPR036179">
    <property type="entry name" value="Ig-like_dom_sf"/>
</dbReference>
<keyword evidence="4" id="KW-0325">Glycoprotein</keyword>
<dbReference type="Gene3D" id="2.60.40.10">
    <property type="entry name" value="Immunoglobulins"/>
    <property type="match status" value="10"/>
</dbReference>
<dbReference type="FunFam" id="2.60.40.10:FF:000049">
    <property type="entry name" value="Leukocyte immunoglobulin-like receptor subfamily B member 1"/>
    <property type="match status" value="9"/>
</dbReference>
<feature type="domain" description="Ig-like" evidence="7">
    <location>
        <begin position="790"/>
        <end position="868"/>
    </location>
</feature>
<keyword evidence="2" id="KW-0677">Repeat</keyword>
<dbReference type="FunFam" id="2.60.40.10:FF:000033">
    <property type="entry name" value="Killer cell immunoglobulin-like receptor"/>
    <property type="match status" value="1"/>
</dbReference>
<keyword evidence="5" id="KW-0393">Immunoglobulin domain</keyword>
<evidence type="ECO:0000313" key="8">
    <source>
        <dbReference type="EMBL" id="KAH1180912.1"/>
    </source>
</evidence>
<dbReference type="PANTHER" id="PTHR11738:SF186">
    <property type="entry name" value="OSTEOCLAST-ASSOCIATED IMMUNOGLOBULIN-LIKE RECEPTOR"/>
    <property type="match status" value="1"/>
</dbReference>
<evidence type="ECO:0000313" key="9">
    <source>
        <dbReference type="Proteomes" id="UP000827986"/>
    </source>
</evidence>
<name>A0A9D4AY75_9SAUR</name>
<dbReference type="EMBL" id="JAHDVG010000469">
    <property type="protein sequence ID" value="KAH1180912.1"/>
    <property type="molecule type" value="Genomic_DNA"/>
</dbReference>
<sequence>MASALTVLLLGCCLAGHSGVWGQPSYPKPTISGIPSAGVSLEGSVGIWCKRQHQDVRFMLYKDGRHIQSVDANSQALFLINVSREQGGNYSCSYRSRSEPFTMSDPSDPVELVVRDPSLPGPSISLSPTGVVASGADVTIRCQGQRRDVRFFVHKAEDRNPQQNMDPAGDGAEFHMPSVGRQHGGSYSCSYRRPSEPFVSSQPSDTVELVVVDPSLPRPNITLSPTGVTPTEADVTIRCQGQRRDVRFFLHKAGDLNPQRHMDPAGAGAEFRIPSVGRQHGGSYSCSYRPQSQPFISSLPSDPVELEVAEPTLPEPSISPSGEVSLGGSVSVLCQGLHPGVRFVLNKGRRHVAHVDTEKLEFVFPINNVQREQGGNYSCSHHSRSFTEWSDSVELVVREPSYPKPTITGIPSEGVSLGGSVSIWCKGQHQDVQFLLNKDGRHIQSVDSDSQALFLINNVRREDGGNYNCSYRSKSEPITMSDPSDPVELVVRDPGLPRPSISLSPTGVVASGADVTIRCQGQRRDVRFFVHKAGDRNPQQHMGPAGDGAEFRIPSVGRQHGGSYSCSYRPRSEPFVSSQPSDTVQLVVADPSLPRPSISLSPTGVTAPGADVTIRCEGQRRDVRFFLHKAGDLNPQQQLDTAGNVSEFRIPSVGRQHGGSYSCSYRPRSEPFVSSLPSDPVELVVRDPSLPRPSISLSPTGVTAPGADVTIRCEGQRRDVRFFLHKAGDLNPQQQMDTAGNVSEFRIPSVGRQHGGSYSCSYRPRSELFVSSLPSDPVQLVVRDPSLPRPSISLSPTGVTAPGADVTIRCEGQRRDVRFFLHKAGDLNPQQQIDTAGNVSEFRIPSVGRQHGGSYSCSYRPRSEPFVSSLPSDPVELVVRDPSLPRPSISLSPTGVTPTEADVTIRCEGQRRDVRFFLHKAGELNPQQHMDTAGNLSEFRIPSVGRQHGGSYSCSYRPRSEPFVSSLPSDPVELVVRGEGGANTASLG</sequence>
<evidence type="ECO:0000259" key="7">
    <source>
        <dbReference type="PROSITE" id="PS50835"/>
    </source>
</evidence>
<feature type="domain" description="Ig-like" evidence="7">
    <location>
        <begin position="693"/>
        <end position="771"/>
    </location>
</feature>
<feature type="signal peptide" evidence="6">
    <location>
        <begin position="1"/>
        <end position="22"/>
    </location>
</feature>
<evidence type="ECO:0000256" key="1">
    <source>
        <dbReference type="ARBA" id="ARBA00022729"/>
    </source>
</evidence>
<dbReference type="InterPro" id="IPR003598">
    <property type="entry name" value="Ig_sub2"/>
</dbReference>
<dbReference type="SMART" id="SM00408">
    <property type="entry name" value="IGc2"/>
    <property type="match status" value="9"/>
</dbReference>
<dbReference type="InterPro" id="IPR003599">
    <property type="entry name" value="Ig_sub"/>
</dbReference>
<keyword evidence="3" id="KW-1015">Disulfide bond</keyword>
<evidence type="ECO:0000256" key="6">
    <source>
        <dbReference type="SAM" id="SignalP"/>
    </source>
</evidence>
<accession>A0A9D4AY75</accession>
<organism evidence="8 9">
    <name type="scientific">Mauremys mutica</name>
    <name type="common">yellowpond turtle</name>
    <dbReference type="NCBI Taxonomy" id="74926"/>
    <lineage>
        <taxon>Eukaryota</taxon>
        <taxon>Metazoa</taxon>
        <taxon>Chordata</taxon>
        <taxon>Craniata</taxon>
        <taxon>Vertebrata</taxon>
        <taxon>Euteleostomi</taxon>
        <taxon>Archelosauria</taxon>
        <taxon>Testudinata</taxon>
        <taxon>Testudines</taxon>
        <taxon>Cryptodira</taxon>
        <taxon>Durocryptodira</taxon>
        <taxon>Testudinoidea</taxon>
        <taxon>Geoemydidae</taxon>
        <taxon>Geoemydinae</taxon>
        <taxon>Mauremys</taxon>
    </lineage>
</organism>
<proteinExistence type="predicted"/>
<dbReference type="InterPro" id="IPR013783">
    <property type="entry name" value="Ig-like_fold"/>
</dbReference>
<dbReference type="InterPro" id="IPR007110">
    <property type="entry name" value="Ig-like_dom"/>
</dbReference>
<dbReference type="SMART" id="SM00409">
    <property type="entry name" value="IG"/>
    <property type="match status" value="10"/>
</dbReference>
<keyword evidence="9" id="KW-1185">Reference proteome</keyword>
<evidence type="ECO:0000256" key="4">
    <source>
        <dbReference type="ARBA" id="ARBA00023180"/>
    </source>
</evidence>
<dbReference type="InterPro" id="IPR050412">
    <property type="entry name" value="Ig-like_Receptors_ImmuneReg"/>
</dbReference>
<evidence type="ECO:0000256" key="5">
    <source>
        <dbReference type="ARBA" id="ARBA00023319"/>
    </source>
</evidence>